<gene>
    <name evidence="2" type="ORF">A6048_07090</name>
</gene>
<dbReference type="RefSeq" id="WP_159110287.1">
    <property type="nucleotide sequence ID" value="NZ_CP015453.1"/>
</dbReference>
<keyword evidence="3" id="KW-1185">Reference proteome</keyword>
<evidence type="ECO:0000313" key="2">
    <source>
        <dbReference type="EMBL" id="AWH95293.1"/>
    </source>
</evidence>
<name>A0AAD0NQS2_9ACTN</name>
<dbReference type="KEGG" id="dpc:A6048_07090"/>
<evidence type="ECO:0000313" key="3">
    <source>
        <dbReference type="Proteomes" id="UP000244903"/>
    </source>
</evidence>
<evidence type="ECO:0000256" key="1">
    <source>
        <dbReference type="SAM" id="MobiDB-lite"/>
    </source>
</evidence>
<dbReference type="Proteomes" id="UP000244903">
    <property type="component" value="Chromosome"/>
</dbReference>
<protein>
    <submittedName>
        <fullName evidence="2">Uncharacterized protein</fullName>
    </submittedName>
</protein>
<feature type="region of interest" description="Disordered" evidence="1">
    <location>
        <begin position="1"/>
        <end position="39"/>
    </location>
</feature>
<sequence>MTDGPLSEGPQTGEPAAGDLRVDGPLPGAESSGDRYGLQGWTDPVELGAAFWVAPPGSSATLRVTGGGNDAAELQWSVRCAEVPATRAVVFLDGPGFEDTAEDFTFTHRVAEDVAAFATARSETAAGPIEVLVFRPDTGTTPWPEPSTTPGGVEFHFPHRGGADVHLVLTLPTPPGEA</sequence>
<dbReference type="AlphaFoldDB" id="A0AAD0NQS2"/>
<organism evidence="2 3">
    <name type="scientific">Dietzia psychralcaliphila</name>
    <dbReference type="NCBI Taxonomy" id="139021"/>
    <lineage>
        <taxon>Bacteria</taxon>
        <taxon>Bacillati</taxon>
        <taxon>Actinomycetota</taxon>
        <taxon>Actinomycetes</taxon>
        <taxon>Mycobacteriales</taxon>
        <taxon>Dietziaceae</taxon>
        <taxon>Dietzia</taxon>
    </lineage>
</organism>
<proteinExistence type="predicted"/>
<reference evidence="2 3" key="1">
    <citation type="submission" date="2016-04" db="EMBL/GenBank/DDBJ databases">
        <title>Complete genome sequence of the haloalkaliphilic hydrocarbon-degrading bacterium Dietzia psychralcaliphila ILA-1T, isolated from a drain of a fish product-processing plant.</title>
        <authorList>
            <person name="Zhao J."/>
            <person name="Hu B."/>
            <person name="Geng S."/>
            <person name="Nie Y."/>
            <person name="Tang Y."/>
        </authorList>
    </citation>
    <scope>NUCLEOTIDE SEQUENCE [LARGE SCALE GENOMIC DNA]</scope>
    <source>
        <strain evidence="2 3">ILA-1</strain>
    </source>
</reference>
<dbReference type="EMBL" id="CP015453">
    <property type="protein sequence ID" value="AWH95293.1"/>
    <property type="molecule type" value="Genomic_DNA"/>
</dbReference>
<accession>A0AAD0NQS2</accession>